<evidence type="ECO:0000313" key="1">
    <source>
        <dbReference type="EMBL" id="MDS1821147.1"/>
    </source>
</evidence>
<accession>A0AAW8PY55</accession>
<reference evidence="1" key="1">
    <citation type="submission" date="2023-06" db="EMBL/GenBank/DDBJ databases">
        <title>Genomic Diversity of Vibrio spp. and Metagenomic Analysis of Pathogens in Florida Gulf Coastal Waters Following Hurricane Ian.</title>
        <authorList>
            <person name="Brumfield K.D."/>
        </authorList>
    </citation>
    <scope>NUCLEOTIDE SEQUENCE</scope>
    <source>
        <strain evidence="1">WBS2B-138</strain>
    </source>
</reference>
<dbReference type="Proteomes" id="UP001253193">
    <property type="component" value="Unassembled WGS sequence"/>
</dbReference>
<proteinExistence type="predicted"/>
<evidence type="ECO:0000313" key="2">
    <source>
        <dbReference type="Proteomes" id="UP001253193"/>
    </source>
</evidence>
<protein>
    <submittedName>
        <fullName evidence="1">Uncharacterized protein</fullName>
    </submittedName>
</protein>
<gene>
    <name evidence="1" type="ORF">QX249_10785</name>
</gene>
<comment type="caution">
    <text evidence="1">The sequence shown here is derived from an EMBL/GenBank/DDBJ whole genome shotgun (WGS) entry which is preliminary data.</text>
</comment>
<dbReference type="EMBL" id="JAUHGG010000003">
    <property type="protein sequence ID" value="MDS1821147.1"/>
    <property type="molecule type" value="Genomic_DNA"/>
</dbReference>
<sequence length="195" mass="21776">MHINIYRGKTIYTFAESSSVTANYLSLYKVIDHPVYGDWYANEFKSVKEVDRIGFPIPPDVLKEAKQIFADNIVVGNNPSIFEPLCYSTVDDVYKHKVDLILAAAKQFIPTYDFDKLSATNHYSQRAPKELAIGGTVLFPTKKGEAYITINLKLVIKSGRPVAKLEVVHEGKGKSSPFNSLNEAIGIVDSYLIDL</sequence>
<name>A0AAW8PY55_VIBPH</name>
<dbReference type="AlphaFoldDB" id="A0AAW8PY55"/>
<dbReference type="RefSeq" id="WP_311020003.1">
    <property type="nucleotide sequence ID" value="NZ_JAUHGG010000003.1"/>
</dbReference>
<organism evidence="1 2">
    <name type="scientific">Vibrio parahaemolyticus</name>
    <dbReference type="NCBI Taxonomy" id="670"/>
    <lineage>
        <taxon>Bacteria</taxon>
        <taxon>Pseudomonadati</taxon>
        <taxon>Pseudomonadota</taxon>
        <taxon>Gammaproteobacteria</taxon>
        <taxon>Vibrionales</taxon>
        <taxon>Vibrionaceae</taxon>
        <taxon>Vibrio</taxon>
    </lineage>
</organism>